<dbReference type="AlphaFoldDB" id="T1FSA3"/>
<evidence type="ECO:0000313" key="4">
    <source>
        <dbReference type="Proteomes" id="UP000015101"/>
    </source>
</evidence>
<dbReference type="KEGG" id="hro:HELRODRAFT_190775"/>
<dbReference type="OrthoDB" id="6435999at2759"/>
<dbReference type="InParanoid" id="T1FSA3"/>
<dbReference type="InterPro" id="IPR029711">
    <property type="entry name" value="Haus7-like"/>
</dbReference>
<evidence type="ECO:0000256" key="1">
    <source>
        <dbReference type="SAM" id="Coils"/>
    </source>
</evidence>
<reference evidence="4" key="1">
    <citation type="submission" date="2012-12" db="EMBL/GenBank/DDBJ databases">
        <authorList>
            <person name="Hellsten U."/>
            <person name="Grimwood J."/>
            <person name="Chapman J.A."/>
            <person name="Shapiro H."/>
            <person name="Aerts A."/>
            <person name="Otillar R.P."/>
            <person name="Terry A.Y."/>
            <person name="Boore J.L."/>
            <person name="Simakov O."/>
            <person name="Marletaz F."/>
            <person name="Cho S.-J."/>
            <person name="Edsinger-Gonzales E."/>
            <person name="Havlak P."/>
            <person name="Kuo D.-H."/>
            <person name="Larsson T."/>
            <person name="Lv J."/>
            <person name="Arendt D."/>
            <person name="Savage R."/>
            <person name="Osoegawa K."/>
            <person name="de Jong P."/>
            <person name="Lindberg D.R."/>
            <person name="Seaver E.C."/>
            <person name="Weisblat D.A."/>
            <person name="Putnam N.H."/>
            <person name="Grigoriev I.V."/>
            <person name="Rokhsar D.S."/>
        </authorList>
    </citation>
    <scope>NUCLEOTIDE SEQUENCE</scope>
</reference>
<dbReference type="OMA" id="IAFIHVF"/>
<organism evidence="3 4">
    <name type="scientific">Helobdella robusta</name>
    <name type="common">Californian leech</name>
    <dbReference type="NCBI Taxonomy" id="6412"/>
    <lineage>
        <taxon>Eukaryota</taxon>
        <taxon>Metazoa</taxon>
        <taxon>Spiralia</taxon>
        <taxon>Lophotrochozoa</taxon>
        <taxon>Annelida</taxon>
        <taxon>Clitellata</taxon>
        <taxon>Hirudinea</taxon>
        <taxon>Rhynchobdellida</taxon>
        <taxon>Glossiphoniidae</taxon>
        <taxon>Helobdella</taxon>
    </lineage>
</organism>
<dbReference type="Proteomes" id="UP000015101">
    <property type="component" value="Unassembled WGS sequence"/>
</dbReference>
<dbReference type="GeneID" id="20211700"/>
<dbReference type="PANTHER" id="PTHR14352:SF2">
    <property type="entry name" value="HAUS AUGMIN-LIKE COMPLEX SUBUNIT 7"/>
    <property type="match status" value="1"/>
</dbReference>
<dbReference type="STRING" id="6412.T1FSA3"/>
<gene>
    <name evidence="3" type="primary">20211700</name>
    <name evidence="2" type="ORF">HELRODRAFT_190775</name>
</gene>
<name>T1FSA3_HELRO</name>
<dbReference type="GO" id="GO:0051011">
    <property type="term" value="F:microtubule minus-end binding"/>
    <property type="evidence" value="ECO:0000318"/>
    <property type="project" value="GO_Central"/>
</dbReference>
<dbReference type="EMBL" id="KB096080">
    <property type="protein sequence ID" value="ESO08583.1"/>
    <property type="molecule type" value="Genomic_DNA"/>
</dbReference>
<dbReference type="GO" id="GO:0070652">
    <property type="term" value="C:HAUS complex"/>
    <property type="evidence" value="ECO:0000318"/>
    <property type="project" value="GO_Central"/>
</dbReference>
<sequence length="337" mass="37914">MEGANVTELIEDIKLKLVKLSCPYVENVADSWLQNLIFTPGTSRINLLKWLLSKCDIGLSEILHSYNATDLNHFESDAQNILSMVSSLGLCFPGDIALVKGTTTGQSQMIFTKTLVDLASELNNPDEFDSCTYTKGNSLSDKIANRQPITLSYCNKSNFLPADLQHILDIRMADRSAKNSVIPDVNELQSNLKQLDSRIEALTSKMKLNSNQPEQEAIKANSDKNEMKLVLSDLNMMMASFAHSYKDVMHLCQADNTKEYHQLNDGLLQDFSEKIEKLNNVLSSYGPIKCDIESTFNQLTKSTTDDKDDLKKALESLTEYNKTLERSLLYSKYTHND</sequence>
<accession>T1FSA3</accession>
<dbReference type="CTD" id="20211700"/>
<protein>
    <submittedName>
        <fullName evidence="2 3">Uncharacterized protein</fullName>
    </submittedName>
</protein>
<keyword evidence="1" id="KW-0175">Coiled coil</keyword>
<proteinExistence type="predicted"/>
<feature type="coiled-coil region" evidence="1">
    <location>
        <begin position="185"/>
        <end position="212"/>
    </location>
</feature>
<evidence type="ECO:0000313" key="2">
    <source>
        <dbReference type="EMBL" id="ESO08583.1"/>
    </source>
</evidence>
<dbReference type="GO" id="GO:0031023">
    <property type="term" value="P:microtubule organizing center organization"/>
    <property type="evidence" value="ECO:0000318"/>
    <property type="project" value="GO_Central"/>
</dbReference>
<evidence type="ECO:0000313" key="3">
    <source>
        <dbReference type="EnsemblMetazoa" id="HelroP190775"/>
    </source>
</evidence>
<dbReference type="PANTHER" id="PTHR14352">
    <property type="entry name" value="HAUS AUGMIN-LIKE COMPLEX SUBUNIT 7"/>
    <property type="match status" value="1"/>
</dbReference>
<dbReference type="GO" id="GO:0051225">
    <property type="term" value="P:spindle assembly"/>
    <property type="evidence" value="ECO:0000318"/>
    <property type="project" value="GO_Central"/>
</dbReference>
<reference evidence="2 4" key="2">
    <citation type="journal article" date="2013" name="Nature">
        <title>Insights into bilaterian evolution from three spiralian genomes.</title>
        <authorList>
            <person name="Simakov O."/>
            <person name="Marletaz F."/>
            <person name="Cho S.J."/>
            <person name="Edsinger-Gonzales E."/>
            <person name="Havlak P."/>
            <person name="Hellsten U."/>
            <person name="Kuo D.H."/>
            <person name="Larsson T."/>
            <person name="Lv J."/>
            <person name="Arendt D."/>
            <person name="Savage R."/>
            <person name="Osoegawa K."/>
            <person name="de Jong P."/>
            <person name="Grimwood J."/>
            <person name="Chapman J.A."/>
            <person name="Shapiro H."/>
            <person name="Aerts A."/>
            <person name="Otillar R.P."/>
            <person name="Terry A.Y."/>
            <person name="Boore J.L."/>
            <person name="Grigoriev I.V."/>
            <person name="Lindberg D.R."/>
            <person name="Seaver E.C."/>
            <person name="Weisblat D.A."/>
            <person name="Putnam N.H."/>
            <person name="Rokhsar D.S."/>
        </authorList>
    </citation>
    <scope>NUCLEOTIDE SEQUENCE</scope>
</reference>
<keyword evidence="4" id="KW-1185">Reference proteome</keyword>
<dbReference type="HOGENOM" id="CLU_736282_0_0_1"/>
<dbReference type="EnsemblMetazoa" id="HelroT190775">
    <property type="protein sequence ID" value="HelroP190775"/>
    <property type="gene ID" value="HelroG190775"/>
</dbReference>
<reference evidence="3" key="3">
    <citation type="submission" date="2015-06" db="UniProtKB">
        <authorList>
            <consortium name="EnsemblMetazoa"/>
        </authorList>
    </citation>
    <scope>IDENTIFICATION</scope>
</reference>
<dbReference type="RefSeq" id="XP_009013513.1">
    <property type="nucleotide sequence ID" value="XM_009015265.1"/>
</dbReference>
<dbReference type="EMBL" id="AMQM01003288">
    <property type="status" value="NOT_ANNOTATED_CDS"/>
    <property type="molecule type" value="Genomic_DNA"/>
</dbReference>